<keyword evidence="3" id="KW-0808">Transferase</keyword>
<comment type="caution">
    <text evidence="3">The sequence shown here is derived from an EMBL/GenBank/DDBJ whole genome shotgun (WGS) entry which is preliminary data.</text>
</comment>
<accession>A0ABS8YG45</accession>
<protein>
    <submittedName>
        <fullName evidence="3">Glycosyltransferase</fullName>
        <ecNumber evidence="3">2.4.-.-</ecNumber>
    </submittedName>
</protein>
<dbReference type="GO" id="GO:0016757">
    <property type="term" value="F:glycosyltransferase activity"/>
    <property type="evidence" value="ECO:0007669"/>
    <property type="project" value="UniProtKB-KW"/>
</dbReference>
<dbReference type="Pfam" id="PF00535">
    <property type="entry name" value="Glycos_transf_2"/>
    <property type="match status" value="1"/>
</dbReference>
<dbReference type="Gene3D" id="3.90.550.10">
    <property type="entry name" value="Spore Coat Polysaccharide Biosynthesis Protein SpsA, Chain A"/>
    <property type="match status" value="1"/>
</dbReference>
<dbReference type="SUPFAM" id="SSF53448">
    <property type="entry name" value="Nucleotide-diphospho-sugar transferases"/>
    <property type="match status" value="1"/>
</dbReference>
<sequence>MKDFTFPLVTIIIPFYNDLFVGQALHSALQQTYPQFEIIVVDDGSTQYADRIRPYMDRVHYLGKANGGTASALNHGIKYASGEYIAWLSSDDLFYPDKLVKQLEYMMTWNAYICHTNFDNINGYSQVTQHRAAVTFPSMGEFYQSFFKFNPVNGCTVMMKRELLQYIGNFNEELPFTHDLDLWYRAILNGFDFHFVDEPFTAYRWHGGMGTMKHGAAIMKEAAETNSRYQPLLAKFLQRMSV</sequence>
<keyword evidence="4" id="KW-1185">Reference proteome</keyword>
<evidence type="ECO:0000259" key="2">
    <source>
        <dbReference type="Pfam" id="PF00535"/>
    </source>
</evidence>
<dbReference type="PANTHER" id="PTHR43685">
    <property type="entry name" value="GLYCOSYLTRANSFERASE"/>
    <property type="match status" value="1"/>
</dbReference>
<gene>
    <name evidence="3" type="ORF">LQV63_12720</name>
</gene>
<evidence type="ECO:0000313" key="3">
    <source>
        <dbReference type="EMBL" id="MCE5170174.1"/>
    </source>
</evidence>
<evidence type="ECO:0000256" key="1">
    <source>
        <dbReference type="ARBA" id="ARBA00006739"/>
    </source>
</evidence>
<feature type="domain" description="Glycosyltransferase 2-like" evidence="2">
    <location>
        <begin position="10"/>
        <end position="156"/>
    </location>
</feature>
<organism evidence="3 4">
    <name type="scientific">Paenibacillus profundus</name>
    <dbReference type="NCBI Taxonomy" id="1173085"/>
    <lineage>
        <taxon>Bacteria</taxon>
        <taxon>Bacillati</taxon>
        <taxon>Bacillota</taxon>
        <taxon>Bacilli</taxon>
        <taxon>Bacillales</taxon>
        <taxon>Paenibacillaceae</taxon>
        <taxon>Paenibacillus</taxon>
    </lineage>
</organism>
<name>A0ABS8YG45_9BACL</name>
<dbReference type="EC" id="2.4.-.-" evidence="3"/>
<dbReference type="EMBL" id="JAJNBZ010000008">
    <property type="protein sequence ID" value="MCE5170174.1"/>
    <property type="molecule type" value="Genomic_DNA"/>
</dbReference>
<dbReference type="InterPro" id="IPR029044">
    <property type="entry name" value="Nucleotide-diphossugar_trans"/>
</dbReference>
<dbReference type="Proteomes" id="UP001199916">
    <property type="component" value="Unassembled WGS sequence"/>
</dbReference>
<dbReference type="RefSeq" id="WP_233696977.1">
    <property type="nucleotide sequence ID" value="NZ_JAJNBZ010000008.1"/>
</dbReference>
<evidence type="ECO:0000313" key="4">
    <source>
        <dbReference type="Proteomes" id="UP001199916"/>
    </source>
</evidence>
<comment type="similarity">
    <text evidence="1">Belongs to the glycosyltransferase 2 family.</text>
</comment>
<dbReference type="InterPro" id="IPR050834">
    <property type="entry name" value="Glycosyltransf_2"/>
</dbReference>
<dbReference type="InterPro" id="IPR001173">
    <property type="entry name" value="Glyco_trans_2-like"/>
</dbReference>
<proteinExistence type="inferred from homology"/>
<keyword evidence="3" id="KW-0328">Glycosyltransferase</keyword>
<reference evidence="3 4" key="1">
    <citation type="submission" date="2021-11" db="EMBL/GenBank/DDBJ databases">
        <title>Draft genome sequence of Paenibacillus profundus YoMME, a new Gram-positive bacteria with exoelectrogenic properties.</title>
        <authorList>
            <person name="Hubenova Y."/>
            <person name="Hubenova E."/>
            <person name="Manasiev Y."/>
            <person name="Peykov S."/>
            <person name="Mitov M."/>
        </authorList>
    </citation>
    <scope>NUCLEOTIDE SEQUENCE [LARGE SCALE GENOMIC DNA]</scope>
    <source>
        <strain evidence="3 4">YoMME</strain>
    </source>
</reference>
<dbReference type="PANTHER" id="PTHR43685:SF11">
    <property type="entry name" value="GLYCOSYLTRANSFERASE TAGX-RELATED"/>
    <property type="match status" value="1"/>
</dbReference>